<feature type="domain" description="Ketoreductase" evidence="4">
    <location>
        <begin position="4"/>
        <end position="188"/>
    </location>
</feature>
<dbReference type="Proteomes" id="UP000236745">
    <property type="component" value="Unassembled WGS sequence"/>
</dbReference>
<keyword evidence="6" id="KW-1185">Reference proteome</keyword>
<evidence type="ECO:0000256" key="3">
    <source>
        <dbReference type="ARBA" id="ARBA00023002"/>
    </source>
</evidence>
<evidence type="ECO:0000259" key="4">
    <source>
        <dbReference type="SMART" id="SM00822"/>
    </source>
</evidence>
<keyword evidence="2" id="KW-0521">NADP</keyword>
<dbReference type="InterPro" id="IPR002347">
    <property type="entry name" value="SDR_fam"/>
</dbReference>
<protein>
    <submittedName>
        <fullName evidence="5">NAD(P)-dependent dehydrogenase, short-chain alcohol dehydrogenase family</fullName>
    </submittedName>
</protein>
<proteinExistence type="inferred from homology"/>
<comment type="similarity">
    <text evidence="1">Belongs to the short-chain dehydrogenases/reductases (SDR) family.</text>
</comment>
<dbReference type="SUPFAM" id="SSF51735">
    <property type="entry name" value="NAD(P)-binding Rossmann-fold domains"/>
    <property type="match status" value="1"/>
</dbReference>
<organism evidence="5 6">
    <name type="scientific">Marinobacterium lutimaris</name>
    <dbReference type="NCBI Taxonomy" id="568106"/>
    <lineage>
        <taxon>Bacteria</taxon>
        <taxon>Pseudomonadati</taxon>
        <taxon>Pseudomonadota</taxon>
        <taxon>Gammaproteobacteria</taxon>
        <taxon>Oceanospirillales</taxon>
        <taxon>Oceanospirillaceae</taxon>
        <taxon>Marinobacterium</taxon>
    </lineage>
</organism>
<evidence type="ECO:0000256" key="1">
    <source>
        <dbReference type="ARBA" id="ARBA00006484"/>
    </source>
</evidence>
<dbReference type="Pfam" id="PF13561">
    <property type="entry name" value="adh_short_C2"/>
    <property type="match status" value="1"/>
</dbReference>
<dbReference type="AlphaFoldDB" id="A0A1H5Z2N1"/>
<dbReference type="PANTHER" id="PTHR42879">
    <property type="entry name" value="3-OXOACYL-(ACYL-CARRIER-PROTEIN) REDUCTASE"/>
    <property type="match status" value="1"/>
</dbReference>
<dbReference type="PROSITE" id="PS51257">
    <property type="entry name" value="PROKAR_LIPOPROTEIN"/>
    <property type="match status" value="1"/>
</dbReference>
<evidence type="ECO:0000256" key="2">
    <source>
        <dbReference type="ARBA" id="ARBA00022857"/>
    </source>
</evidence>
<dbReference type="SMART" id="SM00822">
    <property type="entry name" value="PKS_KR"/>
    <property type="match status" value="1"/>
</dbReference>
<dbReference type="OrthoDB" id="20590at2"/>
<keyword evidence="3" id="KW-0560">Oxidoreductase</keyword>
<dbReference type="GO" id="GO:0016491">
    <property type="term" value="F:oxidoreductase activity"/>
    <property type="evidence" value="ECO:0007669"/>
    <property type="project" value="UniProtKB-KW"/>
</dbReference>
<evidence type="ECO:0000313" key="5">
    <source>
        <dbReference type="EMBL" id="SEG30571.1"/>
    </source>
</evidence>
<gene>
    <name evidence="5" type="ORF">SAMN05444390_1011992</name>
</gene>
<sequence>MNSKIALITGGNRGLGKSMILHLASQGCDALFTYRSHREEAEAVIKEVEALGAKAVALPLDMAKNESFATFAAEVKTLLAETWQRQQFDFLVNNAGIGLNSLISETSEAQFDQLMAIHLKGPFFLTQQLLPLIADGGRILNLSSGLTRFASPGYAAYAMMKGGIEVFSHYLAKELGPRRISVNTLAPGAIATDFRDGAIRDSKEMSGFVAAQTALGRVGQPEDIGGVVAALLSPQSGWINAQRIEASGGMFL</sequence>
<dbReference type="Gene3D" id="3.40.50.720">
    <property type="entry name" value="NAD(P)-binding Rossmann-like Domain"/>
    <property type="match status" value="1"/>
</dbReference>
<accession>A0A1H5Z2N1</accession>
<evidence type="ECO:0000313" key="6">
    <source>
        <dbReference type="Proteomes" id="UP000236745"/>
    </source>
</evidence>
<dbReference type="InterPro" id="IPR036291">
    <property type="entry name" value="NAD(P)-bd_dom_sf"/>
</dbReference>
<dbReference type="FunFam" id="3.40.50.720:FF:000374">
    <property type="entry name" value="3-oxoacyl-(Acyl-carrier-protein) reductase"/>
    <property type="match status" value="1"/>
</dbReference>
<dbReference type="PRINTS" id="PR00080">
    <property type="entry name" value="SDRFAMILY"/>
</dbReference>
<dbReference type="EMBL" id="FNVQ01000001">
    <property type="protein sequence ID" value="SEG30571.1"/>
    <property type="molecule type" value="Genomic_DNA"/>
</dbReference>
<dbReference type="InterPro" id="IPR050259">
    <property type="entry name" value="SDR"/>
</dbReference>
<dbReference type="PRINTS" id="PR00081">
    <property type="entry name" value="GDHRDH"/>
</dbReference>
<dbReference type="RefSeq" id="WP_104002848.1">
    <property type="nucleotide sequence ID" value="NZ_FNVQ01000001.1"/>
</dbReference>
<name>A0A1H5Z2N1_9GAMM</name>
<dbReference type="PANTHER" id="PTHR42879:SF2">
    <property type="entry name" value="3-OXOACYL-[ACYL-CARRIER-PROTEIN] REDUCTASE FABG"/>
    <property type="match status" value="1"/>
</dbReference>
<reference evidence="5 6" key="1">
    <citation type="submission" date="2016-10" db="EMBL/GenBank/DDBJ databases">
        <authorList>
            <person name="de Groot N.N."/>
        </authorList>
    </citation>
    <scope>NUCLEOTIDE SEQUENCE [LARGE SCALE GENOMIC DNA]</scope>
    <source>
        <strain evidence="5 6">DSM 22012</strain>
    </source>
</reference>
<dbReference type="InterPro" id="IPR057326">
    <property type="entry name" value="KR_dom"/>
</dbReference>